<dbReference type="Proteomes" id="UP000215914">
    <property type="component" value="Chromosome 6"/>
</dbReference>
<name>A0A251ULA2_HELAN</name>
<proteinExistence type="predicted"/>
<evidence type="ECO:0000313" key="1">
    <source>
        <dbReference type="EMBL" id="OTG23656.1"/>
    </source>
</evidence>
<gene>
    <name evidence="1" type="ORF">HannXRQ_Chr06g0184871</name>
</gene>
<organism evidence="1 2">
    <name type="scientific">Helianthus annuus</name>
    <name type="common">Common sunflower</name>
    <dbReference type="NCBI Taxonomy" id="4232"/>
    <lineage>
        <taxon>Eukaryota</taxon>
        <taxon>Viridiplantae</taxon>
        <taxon>Streptophyta</taxon>
        <taxon>Embryophyta</taxon>
        <taxon>Tracheophyta</taxon>
        <taxon>Spermatophyta</taxon>
        <taxon>Magnoliopsida</taxon>
        <taxon>eudicotyledons</taxon>
        <taxon>Gunneridae</taxon>
        <taxon>Pentapetalae</taxon>
        <taxon>asterids</taxon>
        <taxon>campanulids</taxon>
        <taxon>Asterales</taxon>
        <taxon>Asteraceae</taxon>
        <taxon>Asteroideae</taxon>
        <taxon>Heliantheae alliance</taxon>
        <taxon>Heliantheae</taxon>
        <taxon>Helianthus</taxon>
    </lineage>
</organism>
<sequence length="109" mass="12236">MVISIKTCLRLPDSTNFCLNPVRNRKAQNLDVCFDFGSDPACVNKLWGVLDLFVNHLWCLSPLYKGPSSHNLSSHHLQVNTFNLFSLYGLGLRCIAYRLIGHQISTLSG</sequence>
<keyword evidence="2" id="KW-1185">Reference proteome</keyword>
<dbReference type="AlphaFoldDB" id="A0A251ULA2"/>
<dbReference type="InParanoid" id="A0A251ULA2"/>
<protein>
    <submittedName>
        <fullName evidence="1">Uncharacterized protein</fullName>
    </submittedName>
</protein>
<dbReference type="EMBL" id="CM007895">
    <property type="protein sequence ID" value="OTG23656.1"/>
    <property type="molecule type" value="Genomic_DNA"/>
</dbReference>
<reference evidence="2" key="1">
    <citation type="journal article" date="2017" name="Nature">
        <title>The sunflower genome provides insights into oil metabolism, flowering and Asterid evolution.</title>
        <authorList>
            <person name="Badouin H."/>
            <person name="Gouzy J."/>
            <person name="Grassa C.J."/>
            <person name="Murat F."/>
            <person name="Staton S.E."/>
            <person name="Cottret L."/>
            <person name="Lelandais-Briere C."/>
            <person name="Owens G.L."/>
            <person name="Carrere S."/>
            <person name="Mayjonade B."/>
            <person name="Legrand L."/>
            <person name="Gill N."/>
            <person name="Kane N.C."/>
            <person name="Bowers J.E."/>
            <person name="Hubner S."/>
            <person name="Bellec A."/>
            <person name="Berard A."/>
            <person name="Berges H."/>
            <person name="Blanchet N."/>
            <person name="Boniface M.C."/>
            <person name="Brunel D."/>
            <person name="Catrice O."/>
            <person name="Chaidir N."/>
            <person name="Claudel C."/>
            <person name="Donnadieu C."/>
            <person name="Faraut T."/>
            <person name="Fievet G."/>
            <person name="Helmstetter N."/>
            <person name="King M."/>
            <person name="Knapp S.J."/>
            <person name="Lai Z."/>
            <person name="Le Paslier M.C."/>
            <person name="Lippi Y."/>
            <person name="Lorenzon L."/>
            <person name="Mandel J.R."/>
            <person name="Marage G."/>
            <person name="Marchand G."/>
            <person name="Marquand E."/>
            <person name="Bret-Mestries E."/>
            <person name="Morien E."/>
            <person name="Nambeesan S."/>
            <person name="Nguyen T."/>
            <person name="Pegot-Espagnet P."/>
            <person name="Pouilly N."/>
            <person name="Raftis F."/>
            <person name="Sallet E."/>
            <person name="Schiex T."/>
            <person name="Thomas J."/>
            <person name="Vandecasteele C."/>
            <person name="Vares D."/>
            <person name="Vear F."/>
            <person name="Vautrin S."/>
            <person name="Crespi M."/>
            <person name="Mangin B."/>
            <person name="Burke J.M."/>
            <person name="Salse J."/>
            <person name="Munos S."/>
            <person name="Vincourt P."/>
            <person name="Rieseberg L.H."/>
            <person name="Langlade N.B."/>
        </authorList>
    </citation>
    <scope>NUCLEOTIDE SEQUENCE [LARGE SCALE GENOMIC DNA]</scope>
    <source>
        <strain evidence="2">cv. SF193</strain>
    </source>
</reference>
<accession>A0A251ULA2</accession>
<evidence type="ECO:0000313" key="2">
    <source>
        <dbReference type="Proteomes" id="UP000215914"/>
    </source>
</evidence>